<dbReference type="HOGENOM" id="CLU_1688746_0_0_1"/>
<keyword evidence="2" id="KW-1185">Reference proteome</keyword>
<dbReference type="EMBL" id="CAQQ02182475">
    <property type="status" value="NOT_ANNOTATED_CDS"/>
    <property type="molecule type" value="Genomic_DNA"/>
</dbReference>
<dbReference type="Proteomes" id="UP000015102">
    <property type="component" value="Unassembled WGS sequence"/>
</dbReference>
<dbReference type="EnsemblMetazoa" id="MESCA000082-RA">
    <property type="protein sequence ID" value="MESCA000082-PA"/>
    <property type="gene ID" value="MESCA000082"/>
</dbReference>
<proteinExistence type="predicted"/>
<evidence type="ECO:0008006" key="3">
    <source>
        <dbReference type="Google" id="ProtNLM"/>
    </source>
</evidence>
<sequence length="156" mass="18015">MNPTITDIDALRMENMKVSYNISNYATEKLNGSSNFMTWSFTIKTQLELDDLWCCIERDENVIDVAKNRKYKIILSVKIRGEVTAKNVCTKLNNMFKDTGLKRRITLLQKTTSTSFQLGEIGFAISDEWLASLMSKGLPLEYRPMIMTLSCIYRYI</sequence>
<protein>
    <recommendedName>
        <fullName evidence="3">DUF4219 domain-containing protein</fullName>
    </recommendedName>
</protein>
<name>T1GA37_MEGSC</name>
<evidence type="ECO:0000313" key="1">
    <source>
        <dbReference type="EnsemblMetazoa" id="MESCA000082-PA"/>
    </source>
</evidence>
<accession>T1GA37</accession>
<dbReference type="AlphaFoldDB" id="T1GA37"/>
<evidence type="ECO:0000313" key="2">
    <source>
        <dbReference type="Proteomes" id="UP000015102"/>
    </source>
</evidence>
<reference evidence="2" key="1">
    <citation type="submission" date="2013-02" db="EMBL/GenBank/DDBJ databases">
        <authorList>
            <person name="Hughes D."/>
        </authorList>
    </citation>
    <scope>NUCLEOTIDE SEQUENCE</scope>
    <source>
        <strain>Durham</strain>
        <strain evidence="2">NC isolate 2 -- Noor lab</strain>
    </source>
</reference>
<reference evidence="1" key="2">
    <citation type="submission" date="2015-06" db="UniProtKB">
        <authorList>
            <consortium name="EnsemblMetazoa"/>
        </authorList>
    </citation>
    <scope>IDENTIFICATION</scope>
</reference>
<organism evidence="1 2">
    <name type="scientific">Megaselia scalaris</name>
    <name type="common">Humpbacked fly</name>
    <name type="synonym">Phora scalaris</name>
    <dbReference type="NCBI Taxonomy" id="36166"/>
    <lineage>
        <taxon>Eukaryota</taxon>
        <taxon>Metazoa</taxon>
        <taxon>Ecdysozoa</taxon>
        <taxon>Arthropoda</taxon>
        <taxon>Hexapoda</taxon>
        <taxon>Insecta</taxon>
        <taxon>Pterygota</taxon>
        <taxon>Neoptera</taxon>
        <taxon>Endopterygota</taxon>
        <taxon>Diptera</taxon>
        <taxon>Brachycera</taxon>
        <taxon>Muscomorpha</taxon>
        <taxon>Platypezoidea</taxon>
        <taxon>Phoridae</taxon>
        <taxon>Megaseliini</taxon>
        <taxon>Megaselia</taxon>
    </lineage>
</organism>
<dbReference type="OMA" id="NQEWLGT"/>